<gene>
    <name evidence="1" type="ORF">Pmani_029686</name>
</gene>
<sequence>MRTQTNPAGCLRGRVEEEVAAMTVYESWERWQEQGGVSSTIITTNQPACQTHLYILFSIIPIPYHFAFTPSEHAPGI</sequence>
<evidence type="ECO:0000313" key="1">
    <source>
        <dbReference type="EMBL" id="KAK4297928.1"/>
    </source>
</evidence>
<name>A0AAE1NXI7_9EUCA</name>
<organism evidence="1 2">
    <name type="scientific">Petrolisthes manimaculis</name>
    <dbReference type="NCBI Taxonomy" id="1843537"/>
    <lineage>
        <taxon>Eukaryota</taxon>
        <taxon>Metazoa</taxon>
        <taxon>Ecdysozoa</taxon>
        <taxon>Arthropoda</taxon>
        <taxon>Crustacea</taxon>
        <taxon>Multicrustacea</taxon>
        <taxon>Malacostraca</taxon>
        <taxon>Eumalacostraca</taxon>
        <taxon>Eucarida</taxon>
        <taxon>Decapoda</taxon>
        <taxon>Pleocyemata</taxon>
        <taxon>Anomura</taxon>
        <taxon>Galatheoidea</taxon>
        <taxon>Porcellanidae</taxon>
        <taxon>Petrolisthes</taxon>
    </lineage>
</organism>
<evidence type="ECO:0000313" key="2">
    <source>
        <dbReference type="Proteomes" id="UP001292094"/>
    </source>
</evidence>
<dbReference type="AlphaFoldDB" id="A0AAE1NXI7"/>
<protein>
    <submittedName>
        <fullName evidence="1">Uncharacterized protein</fullName>
    </submittedName>
</protein>
<dbReference type="EMBL" id="JAWZYT010003544">
    <property type="protein sequence ID" value="KAK4297928.1"/>
    <property type="molecule type" value="Genomic_DNA"/>
</dbReference>
<dbReference type="Proteomes" id="UP001292094">
    <property type="component" value="Unassembled WGS sequence"/>
</dbReference>
<comment type="caution">
    <text evidence="1">The sequence shown here is derived from an EMBL/GenBank/DDBJ whole genome shotgun (WGS) entry which is preliminary data.</text>
</comment>
<reference evidence="1" key="1">
    <citation type="submission" date="2023-11" db="EMBL/GenBank/DDBJ databases">
        <title>Genome assemblies of two species of porcelain crab, Petrolisthes cinctipes and Petrolisthes manimaculis (Anomura: Porcellanidae).</title>
        <authorList>
            <person name="Angst P."/>
        </authorList>
    </citation>
    <scope>NUCLEOTIDE SEQUENCE</scope>
    <source>
        <strain evidence="1">PB745_02</strain>
        <tissue evidence="1">Gill</tissue>
    </source>
</reference>
<accession>A0AAE1NXI7</accession>
<proteinExistence type="predicted"/>
<keyword evidence="2" id="KW-1185">Reference proteome</keyword>